<evidence type="ECO:0000313" key="14">
    <source>
        <dbReference type="Proteomes" id="UP001460888"/>
    </source>
</evidence>
<accession>A0ABV2AZE5</accession>
<comment type="similarity">
    <text evidence="2 10">Belongs to the ketopantoate reductase family.</text>
</comment>
<evidence type="ECO:0000313" key="13">
    <source>
        <dbReference type="EMBL" id="MES1929005.1"/>
    </source>
</evidence>
<dbReference type="InterPro" id="IPR003710">
    <property type="entry name" value="ApbA"/>
</dbReference>
<proteinExistence type="inferred from homology"/>
<keyword evidence="5 10" id="KW-0566">Pantothenate biosynthesis</keyword>
<keyword evidence="7 10" id="KW-0560">Oxidoreductase</keyword>
<dbReference type="InterPro" id="IPR013328">
    <property type="entry name" value="6PGD_dom2"/>
</dbReference>
<dbReference type="PANTHER" id="PTHR43765">
    <property type="entry name" value="2-DEHYDROPANTOATE 2-REDUCTASE-RELATED"/>
    <property type="match status" value="1"/>
</dbReference>
<dbReference type="InterPro" id="IPR013752">
    <property type="entry name" value="KPA_reductase"/>
</dbReference>
<dbReference type="SUPFAM" id="SSF51735">
    <property type="entry name" value="NAD(P)-binding Rossmann-fold domains"/>
    <property type="match status" value="1"/>
</dbReference>
<reference evidence="13 14" key="1">
    <citation type="submission" date="2013-03" db="EMBL/GenBank/DDBJ databases">
        <title>Salinisphaera dokdonensis CL-ES53 Genome Sequencing.</title>
        <authorList>
            <person name="Li C."/>
            <person name="Lai Q."/>
            <person name="Shao Z."/>
        </authorList>
    </citation>
    <scope>NUCLEOTIDE SEQUENCE [LARGE SCALE GENOMIC DNA]</scope>
    <source>
        <strain evidence="13 14">CL-ES53</strain>
    </source>
</reference>
<dbReference type="SUPFAM" id="SSF48179">
    <property type="entry name" value="6-phosphogluconate dehydrogenase C-terminal domain-like"/>
    <property type="match status" value="1"/>
</dbReference>
<dbReference type="InterPro" id="IPR050838">
    <property type="entry name" value="Ketopantoate_reductase"/>
</dbReference>
<dbReference type="Pfam" id="PF08546">
    <property type="entry name" value="ApbA_C"/>
    <property type="match status" value="1"/>
</dbReference>
<dbReference type="Proteomes" id="UP001460888">
    <property type="component" value="Unassembled WGS sequence"/>
</dbReference>
<dbReference type="InterPro" id="IPR013332">
    <property type="entry name" value="KPR_N"/>
</dbReference>
<sequence length="292" mass="31231">MPEVQPPHWVLVGAGHIGTLAAAYLRAAGHGVTVIRRAAAAPIDTTLIFADGRGTQRLRLPVTTPESIAKPITYLLVACKTPYTEAAVSPLRLADTATVVRLQNGIGSLDNLLPGGARLIDAVTTSAVKGTPERHEVVAENATWFGDGGAAPQWFEGLARHWPHLEWTGAIRQRQWQKLVANAAINPLTALHDVPNGQLLEDETLHARMAAIVREADNLLTALDSDWPGDSLASVEAVARATAGNTSSMRADVQRGATTEIDAINGWLLEQGARLGVDLPINREVCSALWER</sequence>
<name>A0ABV2AZE5_9GAMM</name>
<evidence type="ECO:0000256" key="10">
    <source>
        <dbReference type="RuleBase" id="RU362068"/>
    </source>
</evidence>
<feature type="domain" description="Ketopantoate reductase N-terminal" evidence="11">
    <location>
        <begin position="10"/>
        <end position="147"/>
    </location>
</feature>
<gene>
    <name evidence="13" type="ORF">SADO_07112</name>
</gene>
<comment type="pathway">
    <text evidence="1 10">Cofactor biosynthesis; (R)-pantothenate biosynthesis; (R)-pantoate from 3-methyl-2-oxobutanoate: step 2/2.</text>
</comment>
<dbReference type="NCBIfam" id="TIGR00745">
    <property type="entry name" value="apbA_panE"/>
    <property type="match status" value="1"/>
</dbReference>
<evidence type="ECO:0000256" key="7">
    <source>
        <dbReference type="ARBA" id="ARBA00023002"/>
    </source>
</evidence>
<dbReference type="InterPro" id="IPR036291">
    <property type="entry name" value="NAD(P)-bd_dom_sf"/>
</dbReference>
<dbReference type="EMBL" id="APND01000002">
    <property type="protein sequence ID" value="MES1929005.1"/>
    <property type="molecule type" value="Genomic_DNA"/>
</dbReference>
<comment type="caution">
    <text evidence="13">The sequence shown here is derived from an EMBL/GenBank/DDBJ whole genome shotgun (WGS) entry which is preliminary data.</text>
</comment>
<evidence type="ECO:0000256" key="4">
    <source>
        <dbReference type="ARBA" id="ARBA00019465"/>
    </source>
</evidence>
<evidence type="ECO:0000256" key="1">
    <source>
        <dbReference type="ARBA" id="ARBA00004994"/>
    </source>
</evidence>
<dbReference type="Gene3D" id="1.10.1040.10">
    <property type="entry name" value="N-(1-d-carboxylethyl)-l-norvaline Dehydrogenase, domain 2"/>
    <property type="match status" value="1"/>
</dbReference>
<dbReference type="Gene3D" id="3.40.50.720">
    <property type="entry name" value="NAD(P)-binding Rossmann-like Domain"/>
    <property type="match status" value="1"/>
</dbReference>
<protein>
    <recommendedName>
        <fullName evidence="4 10">2-dehydropantoate 2-reductase</fullName>
        <ecNumber evidence="3 10">1.1.1.169</ecNumber>
    </recommendedName>
    <alternativeName>
        <fullName evidence="8 10">Ketopantoate reductase</fullName>
    </alternativeName>
</protein>
<dbReference type="RefSeq" id="WP_353110489.1">
    <property type="nucleotide sequence ID" value="NZ_APND01000002.1"/>
</dbReference>
<evidence type="ECO:0000256" key="9">
    <source>
        <dbReference type="ARBA" id="ARBA00048793"/>
    </source>
</evidence>
<dbReference type="Pfam" id="PF02558">
    <property type="entry name" value="ApbA"/>
    <property type="match status" value="1"/>
</dbReference>
<keyword evidence="14" id="KW-1185">Reference proteome</keyword>
<evidence type="ECO:0000259" key="11">
    <source>
        <dbReference type="Pfam" id="PF02558"/>
    </source>
</evidence>
<evidence type="ECO:0000256" key="3">
    <source>
        <dbReference type="ARBA" id="ARBA00013014"/>
    </source>
</evidence>
<evidence type="ECO:0000256" key="8">
    <source>
        <dbReference type="ARBA" id="ARBA00032024"/>
    </source>
</evidence>
<dbReference type="PANTHER" id="PTHR43765:SF2">
    <property type="entry name" value="2-DEHYDROPANTOATE 2-REDUCTASE"/>
    <property type="match status" value="1"/>
</dbReference>
<feature type="domain" description="Ketopantoate reductase C-terminal" evidence="12">
    <location>
        <begin position="171"/>
        <end position="289"/>
    </location>
</feature>
<evidence type="ECO:0000256" key="2">
    <source>
        <dbReference type="ARBA" id="ARBA00007870"/>
    </source>
</evidence>
<comment type="function">
    <text evidence="10">Catalyzes the NADPH-dependent reduction of ketopantoate into pantoic acid.</text>
</comment>
<dbReference type="InterPro" id="IPR008927">
    <property type="entry name" value="6-PGluconate_DH-like_C_sf"/>
</dbReference>
<comment type="catalytic activity">
    <reaction evidence="9 10">
        <text>(R)-pantoate + NADP(+) = 2-dehydropantoate + NADPH + H(+)</text>
        <dbReference type="Rhea" id="RHEA:16233"/>
        <dbReference type="ChEBI" id="CHEBI:11561"/>
        <dbReference type="ChEBI" id="CHEBI:15378"/>
        <dbReference type="ChEBI" id="CHEBI:15980"/>
        <dbReference type="ChEBI" id="CHEBI:57783"/>
        <dbReference type="ChEBI" id="CHEBI:58349"/>
        <dbReference type="EC" id="1.1.1.169"/>
    </reaction>
</comment>
<dbReference type="EC" id="1.1.1.169" evidence="3 10"/>
<keyword evidence="6 10" id="KW-0521">NADP</keyword>
<organism evidence="13 14">
    <name type="scientific">Salinisphaera dokdonensis CL-ES53</name>
    <dbReference type="NCBI Taxonomy" id="1304272"/>
    <lineage>
        <taxon>Bacteria</taxon>
        <taxon>Pseudomonadati</taxon>
        <taxon>Pseudomonadota</taxon>
        <taxon>Gammaproteobacteria</taxon>
        <taxon>Salinisphaerales</taxon>
        <taxon>Salinisphaeraceae</taxon>
        <taxon>Salinisphaera</taxon>
    </lineage>
</organism>
<evidence type="ECO:0000256" key="6">
    <source>
        <dbReference type="ARBA" id="ARBA00022857"/>
    </source>
</evidence>
<evidence type="ECO:0000256" key="5">
    <source>
        <dbReference type="ARBA" id="ARBA00022655"/>
    </source>
</evidence>
<evidence type="ECO:0000259" key="12">
    <source>
        <dbReference type="Pfam" id="PF08546"/>
    </source>
</evidence>